<dbReference type="KEGG" id="cdep:91086522"/>
<evidence type="ECO:0000256" key="2">
    <source>
        <dbReference type="ARBA" id="ARBA00009409"/>
    </source>
</evidence>
<dbReference type="RefSeq" id="XP_066067834.1">
    <property type="nucleotide sequence ID" value="XM_066211737.1"/>
</dbReference>
<dbReference type="PROSITE" id="PS51068">
    <property type="entry name" value="FPG_CAT"/>
    <property type="match status" value="1"/>
</dbReference>
<evidence type="ECO:0000313" key="12">
    <source>
        <dbReference type="EMBL" id="WVN87134.1"/>
    </source>
</evidence>
<dbReference type="PANTHER" id="PTHR22993:SF9">
    <property type="entry name" value="FORMAMIDOPYRIMIDINE-DNA GLYCOSYLASE"/>
    <property type="match status" value="1"/>
</dbReference>
<dbReference type="GO" id="GO:0006284">
    <property type="term" value="P:base-excision repair"/>
    <property type="evidence" value="ECO:0007669"/>
    <property type="project" value="InterPro"/>
</dbReference>
<evidence type="ECO:0000256" key="6">
    <source>
        <dbReference type="ARBA" id="ARBA00023204"/>
    </source>
</evidence>
<comment type="catalytic activity">
    <reaction evidence="1">
        <text>Hydrolysis of DNA containing ring-opened 7-methylguanine residues, releasing 2,6-diamino-4-hydroxy-5-(N-methyl)formamidopyrimidine.</text>
        <dbReference type="EC" id="3.2.2.23"/>
    </reaction>
</comment>
<keyword evidence="8" id="KW-0511">Multifunctional enzyme</keyword>
<keyword evidence="4" id="KW-0378">Hydrolase</keyword>
<feature type="compositionally biased region" description="Basic and acidic residues" evidence="10">
    <location>
        <begin position="366"/>
        <end position="377"/>
    </location>
</feature>
<dbReference type="InterPro" id="IPR035937">
    <property type="entry name" value="FPG_N"/>
</dbReference>
<dbReference type="GO" id="GO:0008270">
    <property type="term" value="F:zinc ion binding"/>
    <property type="evidence" value="ECO:0007669"/>
    <property type="project" value="InterPro"/>
</dbReference>
<protein>
    <recommendedName>
        <fullName evidence="11">Formamidopyrimidine-DNA glycosylase catalytic domain-containing protein</fullName>
    </recommendedName>
</protein>
<reference evidence="12" key="3">
    <citation type="submission" date="2024-01" db="EMBL/GenBank/DDBJ databases">
        <authorList>
            <person name="Coelho M.A."/>
            <person name="David-Palma M."/>
            <person name="Shea T."/>
            <person name="Sun S."/>
            <person name="Cuomo C.A."/>
            <person name="Heitman J."/>
        </authorList>
    </citation>
    <scope>NUCLEOTIDE SEQUENCE</scope>
    <source>
        <strain evidence="12">CBS 7841</strain>
    </source>
</reference>
<dbReference type="Proteomes" id="UP000094043">
    <property type="component" value="Chromosome 3"/>
</dbReference>
<keyword evidence="9" id="KW-0326">Glycosidase</keyword>
<evidence type="ECO:0000256" key="5">
    <source>
        <dbReference type="ARBA" id="ARBA00023125"/>
    </source>
</evidence>
<evidence type="ECO:0000256" key="9">
    <source>
        <dbReference type="ARBA" id="ARBA00023295"/>
    </source>
</evidence>
<evidence type="ECO:0000256" key="4">
    <source>
        <dbReference type="ARBA" id="ARBA00022801"/>
    </source>
</evidence>
<dbReference type="GO" id="GO:0003684">
    <property type="term" value="F:damaged DNA binding"/>
    <property type="evidence" value="ECO:0007669"/>
    <property type="project" value="InterPro"/>
</dbReference>
<accession>A0AAJ8JRK2</accession>
<evidence type="ECO:0000313" key="13">
    <source>
        <dbReference type="Proteomes" id="UP000094043"/>
    </source>
</evidence>
<dbReference type="InterPro" id="IPR015886">
    <property type="entry name" value="H2TH_FPG"/>
</dbReference>
<keyword evidence="7" id="KW-0456">Lyase</keyword>
<keyword evidence="5" id="KW-0238">DNA-binding</keyword>
<feature type="region of interest" description="Disordered" evidence="10">
    <location>
        <begin position="261"/>
        <end position="283"/>
    </location>
</feature>
<dbReference type="AlphaFoldDB" id="A0AAJ8JRK2"/>
<feature type="region of interest" description="Disordered" evidence="10">
    <location>
        <begin position="323"/>
        <end position="437"/>
    </location>
</feature>
<reference evidence="12" key="2">
    <citation type="journal article" date="2022" name="Elife">
        <title>Obligate sexual reproduction of a homothallic fungus closely related to the Cryptococcus pathogenic species complex.</title>
        <authorList>
            <person name="Passer A.R."/>
            <person name="Clancey S.A."/>
            <person name="Shea T."/>
            <person name="David-Palma M."/>
            <person name="Averette A.F."/>
            <person name="Boekhout T."/>
            <person name="Porcel B.M."/>
            <person name="Nowrousian M."/>
            <person name="Cuomo C.A."/>
            <person name="Sun S."/>
            <person name="Heitman J."/>
            <person name="Coelho M.A."/>
        </authorList>
    </citation>
    <scope>NUCLEOTIDE SEQUENCE</scope>
    <source>
        <strain evidence="12">CBS 7841</strain>
    </source>
</reference>
<keyword evidence="3" id="KW-0227">DNA damage</keyword>
<dbReference type="InterPro" id="IPR012319">
    <property type="entry name" value="FPG_cat"/>
</dbReference>
<keyword evidence="13" id="KW-1185">Reference proteome</keyword>
<keyword evidence="6" id="KW-0234">DNA repair</keyword>
<dbReference type="Pfam" id="PF06831">
    <property type="entry name" value="H2TH"/>
    <property type="match status" value="1"/>
</dbReference>
<dbReference type="Gene3D" id="1.10.8.50">
    <property type="match status" value="1"/>
</dbReference>
<dbReference type="GeneID" id="91086522"/>
<evidence type="ECO:0000256" key="7">
    <source>
        <dbReference type="ARBA" id="ARBA00023239"/>
    </source>
</evidence>
<dbReference type="Pfam" id="PF01149">
    <property type="entry name" value="Fapy_DNA_glyco"/>
    <property type="match status" value="1"/>
</dbReference>
<evidence type="ECO:0000256" key="10">
    <source>
        <dbReference type="SAM" id="MobiDB-lite"/>
    </source>
</evidence>
<comment type="similarity">
    <text evidence="2">Belongs to the FPG family.</text>
</comment>
<evidence type="ECO:0000259" key="11">
    <source>
        <dbReference type="PROSITE" id="PS51068"/>
    </source>
</evidence>
<dbReference type="SUPFAM" id="SSF46946">
    <property type="entry name" value="S13-like H2TH domain"/>
    <property type="match status" value="1"/>
</dbReference>
<dbReference type="EMBL" id="CP143786">
    <property type="protein sequence ID" value="WVN87134.1"/>
    <property type="molecule type" value="Genomic_DNA"/>
</dbReference>
<dbReference type="GO" id="GO:0003906">
    <property type="term" value="F:DNA-(apurinic or apyrimidinic site) endonuclease activity"/>
    <property type="evidence" value="ECO:0007669"/>
    <property type="project" value="InterPro"/>
</dbReference>
<dbReference type="PANTHER" id="PTHR22993">
    <property type="entry name" value="FORMAMIDOPYRIMIDINE-DNA GLYCOSYLASE"/>
    <property type="match status" value="1"/>
</dbReference>
<organism evidence="12 13">
    <name type="scientific">Cryptococcus depauperatus CBS 7841</name>
    <dbReference type="NCBI Taxonomy" id="1295531"/>
    <lineage>
        <taxon>Eukaryota</taxon>
        <taxon>Fungi</taxon>
        <taxon>Dikarya</taxon>
        <taxon>Basidiomycota</taxon>
        <taxon>Agaricomycotina</taxon>
        <taxon>Tremellomycetes</taxon>
        <taxon>Tremellales</taxon>
        <taxon>Cryptococcaceae</taxon>
        <taxon>Cryptococcus</taxon>
    </lineage>
</organism>
<dbReference type="SUPFAM" id="SSF81624">
    <property type="entry name" value="N-terminal domain of MutM-like DNA repair proteins"/>
    <property type="match status" value="1"/>
</dbReference>
<feature type="compositionally biased region" description="Polar residues" evidence="10">
    <location>
        <begin position="426"/>
        <end position="437"/>
    </location>
</feature>
<proteinExistence type="inferred from homology"/>
<evidence type="ECO:0000256" key="3">
    <source>
        <dbReference type="ARBA" id="ARBA00022763"/>
    </source>
</evidence>
<name>A0AAJ8JRK2_9TREE</name>
<dbReference type="GO" id="GO:0005634">
    <property type="term" value="C:nucleus"/>
    <property type="evidence" value="ECO:0007669"/>
    <property type="project" value="TreeGrafter"/>
</dbReference>
<dbReference type="Gene3D" id="3.20.190.10">
    <property type="entry name" value="MutM-like, N-terminal"/>
    <property type="match status" value="1"/>
</dbReference>
<dbReference type="GO" id="GO:0016829">
    <property type="term" value="F:lyase activity"/>
    <property type="evidence" value="ECO:0007669"/>
    <property type="project" value="UniProtKB-KW"/>
</dbReference>
<dbReference type="GO" id="GO:0008534">
    <property type="term" value="F:oxidized purine nucleobase lesion DNA N-glycosylase activity"/>
    <property type="evidence" value="ECO:0007669"/>
    <property type="project" value="UniProtKB-EC"/>
</dbReference>
<feature type="domain" description="Formamidopyrimidine-DNA glycosylase catalytic" evidence="11">
    <location>
        <begin position="2"/>
        <end position="136"/>
    </location>
</feature>
<dbReference type="SMART" id="SM00898">
    <property type="entry name" value="Fapy_DNA_glyco"/>
    <property type="match status" value="1"/>
</dbReference>
<dbReference type="InterPro" id="IPR010979">
    <property type="entry name" value="Ribosomal_uS13-like_H2TH"/>
</dbReference>
<dbReference type="SMART" id="SM01232">
    <property type="entry name" value="H2TH"/>
    <property type="match status" value="1"/>
</dbReference>
<feature type="compositionally biased region" description="Basic residues" evidence="10">
    <location>
        <begin position="325"/>
        <end position="338"/>
    </location>
</feature>
<sequence length="437" mass="49164">MPELPEVERARRLIQDTCWGYKIASVDTTEDKIVFTGGTDHDEFLEGRTITGCERKGKTFWMTLSGTGRFPVMHFGMTGMIQLKGQEPTWYRRRPKESADIWPPRVNMHILSLEPQDGSVGNERRELAFIDARRLGRLRLVKDPVASYPPVSKLGFDPILNHPTLDKFQDLIQGKKGTVKGMIMDQAFSAGVGNWVADEVLYQARIHPSCPVSSLSEQNIKDLHYQLRAVPLAAVSVNADSKHFPRDWLFQWRWGKGKETRKRKGQSEKAVDGEDGEDVEPEDKKFLRLPDGLPATIKFIEVGGRTTALVDELQKMPKGIEIKPKISKGGKKSRKRIVNKSSDKSELSDSDEDKPVLKKARTSRQKAIEEIQERKAENAMLSEEQAPKENRLLRSLRAKKSPSKPATEPWLNKIGTKTGKKPTASMAGQSSELSEAP</sequence>
<evidence type="ECO:0000256" key="8">
    <source>
        <dbReference type="ARBA" id="ARBA00023268"/>
    </source>
</evidence>
<gene>
    <name evidence="12" type="ORF">L203_102310</name>
</gene>
<dbReference type="CDD" id="cd08972">
    <property type="entry name" value="PF_Nei_N"/>
    <property type="match status" value="1"/>
</dbReference>
<evidence type="ECO:0000256" key="1">
    <source>
        <dbReference type="ARBA" id="ARBA00001668"/>
    </source>
</evidence>
<reference evidence="12" key="1">
    <citation type="submission" date="2016-06" db="EMBL/GenBank/DDBJ databases">
        <authorList>
            <person name="Cuomo C."/>
            <person name="Litvintseva A."/>
            <person name="Heitman J."/>
            <person name="Chen Y."/>
            <person name="Sun S."/>
            <person name="Springer D."/>
            <person name="Dromer F."/>
            <person name="Young S."/>
            <person name="Zeng Q."/>
            <person name="Chapman S."/>
            <person name="Gujja S."/>
            <person name="Saif S."/>
            <person name="Birren B."/>
        </authorList>
    </citation>
    <scope>NUCLEOTIDE SEQUENCE</scope>
    <source>
        <strain evidence="12">CBS 7841</strain>
    </source>
</reference>